<dbReference type="InterPro" id="IPR015946">
    <property type="entry name" value="KH_dom-like_a/b"/>
</dbReference>
<dbReference type="PROSITE" id="PS51712">
    <property type="entry name" value="G_ENGA"/>
    <property type="match status" value="2"/>
</dbReference>
<evidence type="ECO:0000256" key="4">
    <source>
        <dbReference type="ARBA" id="ARBA00022737"/>
    </source>
</evidence>
<dbReference type="PANTHER" id="PTHR43834">
    <property type="entry name" value="GTPASE DER"/>
    <property type="match status" value="1"/>
</dbReference>
<dbReference type="EMBL" id="JADQDM010000005">
    <property type="protein sequence ID" value="MBF9221860.1"/>
    <property type="molecule type" value="Genomic_DNA"/>
</dbReference>
<dbReference type="NCBIfam" id="TIGR00231">
    <property type="entry name" value="small_GTP"/>
    <property type="match status" value="2"/>
</dbReference>
<dbReference type="Pfam" id="PF01926">
    <property type="entry name" value="MMR_HSR1"/>
    <property type="match status" value="2"/>
</dbReference>
<keyword evidence="6 8" id="KW-0342">GTP-binding</keyword>
<reference evidence="12 13" key="1">
    <citation type="submission" date="2020-11" db="EMBL/GenBank/DDBJ databases">
        <authorList>
            <person name="Kim M.K."/>
        </authorList>
    </citation>
    <scope>NUCLEOTIDE SEQUENCE [LARGE SCALE GENOMIC DNA]</scope>
    <source>
        <strain evidence="12 13">BT662</strain>
    </source>
</reference>
<feature type="binding site" evidence="8">
    <location>
        <begin position="188"/>
        <end position="195"/>
    </location>
    <ligand>
        <name>GTP</name>
        <dbReference type="ChEBI" id="CHEBI:37565"/>
        <label>2</label>
    </ligand>
</feature>
<keyword evidence="5 8" id="KW-0547">Nucleotide-binding</keyword>
<dbReference type="PRINTS" id="PR00326">
    <property type="entry name" value="GTP1OBG"/>
</dbReference>
<dbReference type="Gene3D" id="3.40.50.300">
    <property type="entry name" value="P-loop containing nucleotide triphosphate hydrolases"/>
    <property type="match status" value="2"/>
</dbReference>
<evidence type="ECO:0000256" key="5">
    <source>
        <dbReference type="ARBA" id="ARBA00022741"/>
    </source>
</evidence>
<feature type="domain" description="EngA-type G" evidence="11">
    <location>
        <begin position="5"/>
        <end position="173"/>
    </location>
</feature>
<dbReference type="SUPFAM" id="SSF52540">
    <property type="entry name" value="P-loop containing nucleoside triphosphate hydrolases"/>
    <property type="match status" value="2"/>
</dbReference>
<organism evidence="12 13">
    <name type="scientific">Hymenobacter ruricola</name>
    <dbReference type="NCBI Taxonomy" id="2791023"/>
    <lineage>
        <taxon>Bacteria</taxon>
        <taxon>Pseudomonadati</taxon>
        <taxon>Bacteroidota</taxon>
        <taxon>Cytophagia</taxon>
        <taxon>Cytophagales</taxon>
        <taxon>Hymenobacteraceae</taxon>
        <taxon>Hymenobacter</taxon>
    </lineage>
</organism>
<name>A0ABS0I4H2_9BACT</name>
<evidence type="ECO:0000313" key="13">
    <source>
        <dbReference type="Proteomes" id="UP000618931"/>
    </source>
</evidence>
<proteinExistence type="inferred from homology"/>
<dbReference type="InterPro" id="IPR006073">
    <property type="entry name" value="GTP-bd"/>
</dbReference>
<evidence type="ECO:0000256" key="3">
    <source>
        <dbReference type="ARBA" id="ARBA00022517"/>
    </source>
</evidence>
<dbReference type="Proteomes" id="UP000618931">
    <property type="component" value="Unassembled WGS sequence"/>
</dbReference>
<dbReference type="NCBIfam" id="TIGR03594">
    <property type="entry name" value="GTPase_EngA"/>
    <property type="match status" value="1"/>
</dbReference>
<dbReference type="PANTHER" id="PTHR43834:SF6">
    <property type="entry name" value="GTPASE DER"/>
    <property type="match status" value="1"/>
</dbReference>
<accession>A0ABS0I4H2</accession>
<comment type="caution">
    <text evidence="12">The sequence shown here is derived from an EMBL/GenBank/DDBJ whole genome shotgun (WGS) entry which is preliminary data.</text>
</comment>
<dbReference type="HAMAP" id="MF_00195">
    <property type="entry name" value="GTPase_Der"/>
    <property type="match status" value="1"/>
</dbReference>
<dbReference type="InterPro" id="IPR005225">
    <property type="entry name" value="Small_GTP-bd"/>
</dbReference>
<evidence type="ECO:0000256" key="6">
    <source>
        <dbReference type="ARBA" id="ARBA00023134"/>
    </source>
</evidence>
<evidence type="ECO:0000259" key="11">
    <source>
        <dbReference type="PROSITE" id="PS51712"/>
    </source>
</evidence>
<comment type="function">
    <text evidence="8 10">GTPase that plays an essential role in the late steps of ribosome biogenesis.</text>
</comment>
<dbReference type="InterPro" id="IPR031166">
    <property type="entry name" value="G_ENGA"/>
</dbReference>
<dbReference type="CDD" id="cd01895">
    <property type="entry name" value="EngA2"/>
    <property type="match status" value="1"/>
</dbReference>
<evidence type="ECO:0000256" key="7">
    <source>
        <dbReference type="ARBA" id="ARBA00032345"/>
    </source>
</evidence>
<dbReference type="InterPro" id="IPR032859">
    <property type="entry name" value="KH_dom-like"/>
</dbReference>
<gene>
    <name evidence="8 12" type="primary">der</name>
    <name evidence="12" type="ORF">I2H31_12175</name>
</gene>
<dbReference type="Gene3D" id="3.30.300.20">
    <property type="match status" value="1"/>
</dbReference>
<protein>
    <recommendedName>
        <fullName evidence="2 8">GTPase Der</fullName>
    </recommendedName>
    <alternativeName>
        <fullName evidence="7 8">GTP-binding protein EngA</fullName>
    </alternativeName>
</protein>
<keyword evidence="4 10" id="KW-0677">Repeat</keyword>
<feature type="domain" description="EngA-type G" evidence="11">
    <location>
        <begin position="182"/>
        <end position="358"/>
    </location>
</feature>
<evidence type="ECO:0000256" key="1">
    <source>
        <dbReference type="ARBA" id="ARBA00008279"/>
    </source>
</evidence>
<dbReference type="PIRSF" id="PIRSF006485">
    <property type="entry name" value="GTP-binding_EngA"/>
    <property type="match status" value="1"/>
</dbReference>
<feature type="binding site" evidence="8">
    <location>
        <begin position="123"/>
        <end position="126"/>
    </location>
    <ligand>
        <name>GTP</name>
        <dbReference type="ChEBI" id="CHEBI:37565"/>
        <label>1</label>
    </ligand>
</feature>
<comment type="similarity">
    <text evidence="1 8 9 10">Belongs to the TRAFAC class TrmE-Era-EngA-EngB-Septin-like GTPase superfamily. EngA (Der) GTPase family.</text>
</comment>
<evidence type="ECO:0000256" key="8">
    <source>
        <dbReference type="HAMAP-Rule" id="MF_00195"/>
    </source>
</evidence>
<dbReference type="InterPro" id="IPR016484">
    <property type="entry name" value="GTPase_Der"/>
</dbReference>
<feature type="binding site" evidence="8">
    <location>
        <begin position="300"/>
        <end position="303"/>
    </location>
    <ligand>
        <name>GTP</name>
        <dbReference type="ChEBI" id="CHEBI:37565"/>
        <label>2</label>
    </ligand>
</feature>
<dbReference type="InterPro" id="IPR027417">
    <property type="entry name" value="P-loop_NTPase"/>
</dbReference>
<dbReference type="CDD" id="cd01894">
    <property type="entry name" value="EngA1"/>
    <property type="match status" value="1"/>
</dbReference>
<keyword evidence="13" id="KW-1185">Reference proteome</keyword>
<evidence type="ECO:0000256" key="2">
    <source>
        <dbReference type="ARBA" id="ARBA00020953"/>
    </source>
</evidence>
<evidence type="ECO:0000313" key="12">
    <source>
        <dbReference type="EMBL" id="MBF9221860.1"/>
    </source>
</evidence>
<feature type="binding site" evidence="8">
    <location>
        <begin position="11"/>
        <end position="18"/>
    </location>
    <ligand>
        <name>GTP</name>
        <dbReference type="ChEBI" id="CHEBI:37565"/>
        <label>1</label>
    </ligand>
</feature>
<evidence type="ECO:0000256" key="10">
    <source>
        <dbReference type="RuleBase" id="RU004481"/>
    </source>
</evidence>
<keyword evidence="3 8" id="KW-0690">Ribosome biogenesis</keyword>
<dbReference type="RefSeq" id="WP_196293314.1">
    <property type="nucleotide sequence ID" value="NZ_JADQDM010000005.1"/>
</dbReference>
<comment type="subunit">
    <text evidence="8">Associates with the 50S ribosomal subunit.</text>
</comment>
<evidence type="ECO:0000256" key="9">
    <source>
        <dbReference type="PROSITE-ProRule" id="PRU01049"/>
    </source>
</evidence>
<dbReference type="Pfam" id="PF14714">
    <property type="entry name" value="KH_dom-like"/>
    <property type="match status" value="1"/>
</dbReference>
<sequence length="442" mass="49423">MSKQNTIAIVGRPNVGKSTLFNRLVGQRKAIMDNESGVTRDRHYGYGDWIGKNFTVIDTGGYVHNSEDIFEGEINKQVKLAIEEADVVLFMVDADAGVHGLDEEFAHVLRRYIGKKPIYLVANKADTNLRANGVGEFYSLGLGDGEIFAISSANGHGTGELLDAVVSHFEDPGVEEPESEIPRIAVVGRPNVGKSSLVNLLLGEDRSIVTDIAGTTRDSISARYNAFGNEFILVDTAGLRRKAKVSEDVEFYANMRSLRALEESDVCIVMLDASRGIEAQDVNIITLADKNRKGIVILVNKWDLVEDKQTNTAKEFEAKIMEKLAPIAYPPVIFISVLNKQRVHKAIETAIEVYQNKRRKIPTSQLNDVMLKEIEKYGPPAVKGKMIRIKYVTQLPTHNPVFAFFCNLPQYLTPSYTRYLENRMREHFDFKGVPIGIVFRKK</sequence>
<feature type="binding site" evidence="8">
    <location>
        <begin position="235"/>
        <end position="239"/>
    </location>
    <ligand>
        <name>GTP</name>
        <dbReference type="ChEBI" id="CHEBI:37565"/>
        <label>2</label>
    </ligand>
</feature>
<feature type="binding site" evidence="8">
    <location>
        <begin position="58"/>
        <end position="62"/>
    </location>
    <ligand>
        <name>GTP</name>
        <dbReference type="ChEBI" id="CHEBI:37565"/>
        <label>1</label>
    </ligand>
</feature>